<dbReference type="GO" id="GO:0000435">
    <property type="term" value="P:positive regulation of transcription from RNA polymerase II promoter by galactose"/>
    <property type="evidence" value="ECO:0007669"/>
    <property type="project" value="TreeGrafter"/>
</dbReference>
<dbReference type="InterPro" id="IPR051127">
    <property type="entry name" value="Fungal_SecMet_Regulators"/>
</dbReference>
<protein>
    <recommendedName>
        <fullName evidence="5">Xylanolytic transcriptional activator regulatory domain-containing protein</fullName>
    </recommendedName>
</protein>
<keyword evidence="4" id="KW-0539">Nucleus</keyword>
<keyword evidence="2" id="KW-0238">DNA-binding</keyword>
<evidence type="ECO:0000256" key="4">
    <source>
        <dbReference type="ARBA" id="ARBA00023242"/>
    </source>
</evidence>
<accession>A0A423W9F3</accession>
<organism evidence="6 7">
    <name type="scientific">Cytospora schulzeri</name>
    <dbReference type="NCBI Taxonomy" id="448051"/>
    <lineage>
        <taxon>Eukaryota</taxon>
        <taxon>Fungi</taxon>
        <taxon>Dikarya</taxon>
        <taxon>Ascomycota</taxon>
        <taxon>Pezizomycotina</taxon>
        <taxon>Sordariomycetes</taxon>
        <taxon>Sordariomycetidae</taxon>
        <taxon>Diaporthales</taxon>
        <taxon>Cytosporaceae</taxon>
        <taxon>Cytospora</taxon>
    </lineage>
</organism>
<dbReference type="GO" id="GO:0006351">
    <property type="term" value="P:DNA-templated transcription"/>
    <property type="evidence" value="ECO:0007669"/>
    <property type="project" value="InterPro"/>
</dbReference>
<feature type="domain" description="Xylanolytic transcriptional activator regulatory" evidence="5">
    <location>
        <begin position="111"/>
        <end position="243"/>
    </location>
</feature>
<dbReference type="Proteomes" id="UP000283895">
    <property type="component" value="Unassembled WGS sequence"/>
</dbReference>
<keyword evidence="7" id="KW-1185">Reference proteome</keyword>
<dbReference type="GO" id="GO:0000981">
    <property type="term" value="F:DNA-binding transcription factor activity, RNA polymerase II-specific"/>
    <property type="evidence" value="ECO:0007669"/>
    <property type="project" value="TreeGrafter"/>
</dbReference>
<keyword evidence="1" id="KW-0805">Transcription regulation</keyword>
<evidence type="ECO:0000256" key="2">
    <source>
        <dbReference type="ARBA" id="ARBA00023125"/>
    </source>
</evidence>
<evidence type="ECO:0000259" key="5">
    <source>
        <dbReference type="Pfam" id="PF04082"/>
    </source>
</evidence>
<evidence type="ECO:0000313" key="6">
    <source>
        <dbReference type="EMBL" id="ROV99970.1"/>
    </source>
</evidence>
<dbReference type="InterPro" id="IPR007219">
    <property type="entry name" value="XnlR_reg_dom"/>
</dbReference>
<dbReference type="STRING" id="356882.A0A423W9F3"/>
<sequence>MQPMPKERDPGSSSGPVPFRLADTIDVKARQDVFTTSNGTGTSSPGKFACEVTAAIDARLGLPSMKKHCPVPLTDAPLFGSLSPRRQQPVDPSFFHADNLLPPRKHADRMVDIYWRYIQPLEPVLDQDRFSRSYQALFDGAELGTDERIFVSTLNTVFALSTQLQESTQPEQREEAGKTFFHRAWSLLRPETIIWEPGSLELVQCLLLLSRFLQCTNNPHQTWMAVGSAVRIAQSLGLHVPEPPSGLASILGRNSMVPLIASSPTVDLSYMDNGSDLPKGPLGASLTYLTKTLEVYDFSNYILPPQAPANSHFAQSLGLPQSYQGAELSTAVQIDACLKKWEKGLPSSIGPESDQRGATEGGLDSQQILLLQLRLAHVRTLLFRPMLAQLCLPQCQAGRTPPSADQGLGARVMQDCASLCVENSRKMVDLVCDNCSPGDAATIGLLPWWYRIFFLYVASQHLIAAMLRPDVLPVSMVSESLDKALSVLCAHEHLSPCVGRCVRSFQALAQKISDIHQLAGDRVPVPGGSSNAFFQGVFQDLGFEAESSLLRVEDMSWLDVADWNA</sequence>
<dbReference type="EMBL" id="LKEA01000022">
    <property type="protein sequence ID" value="ROV99970.1"/>
    <property type="molecule type" value="Genomic_DNA"/>
</dbReference>
<proteinExistence type="predicted"/>
<dbReference type="PANTHER" id="PTHR47424:SF3">
    <property type="entry name" value="REGULATORY PROTEIN GAL4"/>
    <property type="match status" value="1"/>
</dbReference>
<dbReference type="Pfam" id="PF04082">
    <property type="entry name" value="Fungal_trans"/>
    <property type="match status" value="1"/>
</dbReference>
<dbReference type="GO" id="GO:0008270">
    <property type="term" value="F:zinc ion binding"/>
    <property type="evidence" value="ECO:0007669"/>
    <property type="project" value="InterPro"/>
</dbReference>
<name>A0A423W9F3_9PEZI</name>
<comment type="caution">
    <text evidence="6">The sequence shown here is derived from an EMBL/GenBank/DDBJ whole genome shotgun (WGS) entry which is preliminary data.</text>
</comment>
<gene>
    <name evidence="6" type="ORF">VMCG_06275</name>
</gene>
<evidence type="ECO:0000256" key="3">
    <source>
        <dbReference type="ARBA" id="ARBA00023163"/>
    </source>
</evidence>
<dbReference type="GO" id="GO:0005634">
    <property type="term" value="C:nucleus"/>
    <property type="evidence" value="ECO:0007669"/>
    <property type="project" value="TreeGrafter"/>
</dbReference>
<dbReference type="OrthoDB" id="424974at2759"/>
<reference evidence="6 7" key="1">
    <citation type="submission" date="2015-09" db="EMBL/GenBank/DDBJ databases">
        <title>Host preference determinants of Valsa canker pathogens revealed by comparative genomics.</title>
        <authorList>
            <person name="Yin Z."/>
            <person name="Huang L."/>
        </authorList>
    </citation>
    <scope>NUCLEOTIDE SEQUENCE [LARGE SCALE GENOMIC DNA]</scope>
    <source>
        <strain evidence="6 7">03-1</strain>
    </source>
</reference>
<evidence type="ECO:0000313" key="7">
    <source>
        <dbReference type="Proteomes" id="UP000283895"/>
    </source>
</evidence>
<evidence type="ECO:0000256" key="1">
    <source>
        <dbReference type="ARBA" id="ARBA00023015"/>
    </source>
</evidence>
<dbReference type="GO" id="GO:0000978">
    <property type="term" value="F:RNA polymerase II cis-regulatory region sequence-specific DNA binding"/>
    <property type="evidence" value="ECO:0007669"/>
    <property type="project" value="TreeGrafter"/>
</dbReference>
<dbReference type="CDD" id="cd12148">
    <property type="entry name" value="fungal_TF_MHR"/>
    <property type="match status" value="1"/>
</dbReference>
<dbReference type="PANTHER" id="PTHR47424">
    <property type="entry name" value="REGULATORY PROTEIN GAL4"/>
    <property type="match status" value="1"/>
</dbReference>
<dbReference type="AlphaFoldDB" id="A0A423W9F3"/>
<keyword evidence="3" id="KW-0804">Transcription</keyword>